<dbReference type="SMART" id="SM00881">
    <property type="entry name" value="CoA_binding"/>
    <property type="match status" value="1"/>
</dbReference>
<dbReference type="GO" id="GO:0016301">
    <property type="term" value="F:kinase activity"/>
    <property type="evidence" value="ECO:0007669"/>
    <property type="project" value="UniProtKB-KW"/>
</dbReference>
<dbReference type="AlphaFoldDB" id="A0A934S3R4"/>
<dbReference type="Proteomes" id="UP000617628">
    <property type="component" value="Unassembled WGS sequence"/>
</dbReference>
<dbReference type="Gene3D" id="3.30.70.560">
    <property type="entry name" value="7,8-Dihydro-6-hydroxymethylpterin-pyrophosphokinase HPPK"/>
    <property type="match status" value="1"/>
</dbReference>
<evidence type="ECO:0000256" key="2">
    <source>
        <dbReference type="ARBA" id="ARBA00005810"/>
    </source>
</evidence>
<dbReference type="PROSITE" id="PS00794">
    <property type="entry name" value="HPPK"/>
    <property type="match status" value="1"/>
</dbReference>
<evidence type="ECO:0000256" key="1">
    <source>
        <dbReference type="ARBA" id="ARBA00005051"/>
    </source>
</evidence>
<dbReference type="Pfam" id="PF01288">
    <property type="entry name" value="HPPK"/>
    <property type="match status" value="1"/>
</dbReference>
<gene>
    <name evidence="14" type="primary">folK</name>
    <name evidence="14" type="ORF">JIN87_20290</name>
</gene>
<dbReference type="InterPro" id="IPR036291">
    <property type="entry name" value="NAD(P)-bd_dom_sf"/>
</dbReference>
<evidence type="ECO:0000256" key="5">
    <source>
        <dbReference type="ARBA" id="ARBA00022679"/>
    </source>
</evidence>
<dbReference type="InterPro" id="IPR035907">
    <property type="entry name" value="Hppk_sf"/>
</dbReference>
<dbReference type="GO" id="GO:0005524">
    <property type="term" value="F:ATP binding"/>
    <property type="evidence" value="ECO:0007669"/>
    <property type="project" value="UniProtKB-KW"/>
</dbReference>
<evidence type="ECO:0000256" key="6">
    <source>
        <dbReference type="ARBA" id="ARBA00022741"/>
    </source>
</evidence>
<keyword evidence="7" id="KW-0418">Kinase</keyword>
<evidence type="ECO:0000256" key="8">
    <source>
        <dbReference type="ARBA" id="ARBA00022840"/>
    </source>
</evidence>
<comment type="pathway">
    <text evidence="1">Cofactor biosynthesis; tetrahydrofolate biosynthesis; 2-amino-4-hydroxy-6-hydroxymethyl-7,8-dihydropteridine diphosphate from 7,8-dihydroneopterin triphosphate: step 4/4.</text>
</comment>
<protein>
    <recommendedName>
        <fullName evidence="4">2-amino-4-hydroxy-6-hydroxymethyldihydropteridine pyrophosphokinase</fullName>
        <ecNumber evidence="3">2.7.6.3</ecNumber>
    </recommendedName>
    <alternativeName>
        <fullName evidence="11">6-hydroxymethyl-7,8-dihydropterin pyrophosphokinase</fullName>
    </alternativeName>
    <alternativeName>
        <fullName evidence="12">7,8-dihydro-6-hydroxymethylpterin-pyrophosphokinase</fullName>
    </alternativeName>
</protein>
<keyword evidence="9" id="KW-0289">Folate biosynthesis</keyword>
<evidence type="ECO:0000313" key="15">
    <source>
        <dbReference type="Proteomes" id="UP000617628"/>
    </source>
</evidence>
<comment type="caution">
    <text evidence="14">The sequence shown here is derived from an EMBL/GenBank/DDBJ whole genome shotgun (WGS) entry which is preliminary data.</text>
</comment>
<dbReference type="Pfam" id="PF13380">
    <property type="entry name" value="CoA_binding_2"/>
    <property type="match status" value="1"/>
</dbReference>
<dbReference type="InterPro" id="IPR003781">
    <property type="entry name" value="CoA-bd"/>
</dbReference>
<evidence type="ECO:0000256" key="12">
    <source>
        <dbReference type="ARBA" id="ARBA00033413"/>
    </source>
</evidence>
<proteinExistence type="inferred from homology"/>
<accession>A0A934S3R4</accession>
<keyword evidence="5 14" id="KW-0808">Transferase</keyword>
<keyword evidence="15" id="KW-1185">Reference proteome</keyword>
<reference evidence="14" key="1">
    <citation type="submission" date="2021-01" db="EMBL/GenBank/DDBJ databases">
        <title>Modified the classification status of verrucomicrobia.</title>
        <authorList>
            <person name="Feng X."/>
        </authorList>
    </citation>
    <scope>NUCLEOTIDE SEQUENCE</scope>
    <source>
        <strain evidence="14">KCTC 13126</strain>
    </source>
</reference>
<comment type="function">
    <text evidence="10">Catalyzes the transfer of pyrophosphate from adenosine triphosphate (ATP) to 6-hydroxymethyl-7,8-dihydropterin, an enzymatic step in folate biosynthesis pathway.</text>
</comment>
<dbReference type="Gene3D" id="3.40.50.720">
    <property type="entry name" value="NAD(P)-binding Rossmann-like Domain"/>
    <property type="match status" value="1"/>
</dbReference>
<dbReference type="NCBIfam" id="TIGR01498">
    <property type="entry name" value="folK"/>
    <property type="match status" value="1"/>
</dbReference>
<dbReference type="EMBL" id="JAENIL010000043">
    <property type="protein sequence ID" value="MBK1879237.1"/>
    <property type="molecule type" value="Genomic_DNA"/>
</dbReference>
<dbReference type="RefSeq" id="WP_200357450.1">
    <property type="nucleotide sequence ID" value="NZ_JAENIL010000043.1"/>
</dbReference>
<evidence type="ECO:0000256" key="3">
    <source>
        <dbReference type="ARBA" id="ARBA00013253"/>
    </source>
</evidence>
<name>A0A934S3R4_9BACT</name>
<feature type="domain" description="7,8-dihydro-6-hydroxymethylpterin-pyrophosphokinase" evidence="13">
    <location>
        <begin position="88"/>
        <end position="99"/>
    </location>
</feature>
<dbReference type="InterPro" id="IPR000550">
    <property type="entry name" value="Hppk"/>
</dbReference>
<keyword evidence="6" id="KW-0547">Nucleotide-binding</keyword>
<dbReference type="GO" id="GO:0003848">
    <property type="term" value="F:2-amino-4-hydroxy-6-hydroxymethyldihydropteridine diphosphokinase activity"/>
    <property type="evidence" value="ECO:0007669"/>
    <property type="project" value="UniProtKB-EC"/>
</dbReference>
<dbReference type="PANTHER" id="PTHR43071">
    <property type="entry name" value="2-AMINO-4-HYDROXY-6-HYDROXYMETHYLDIHYDROPTERIDINE PYROPHOSPHOKINASE"/>
    <property type="match status" value="1"/>
</dbReference>
<sequence>MIEAFIGLGSNIGCKSGNIRRAANRLLQFDGIQSLELSPFYRTDPVGNVDQDWFVNAVARVQTSLSARELLELCLEVEREQGRVRKERWGPRIIDLDVLFYGTEIVREDDLEIPHPRVRERAFVVVPLLDLAPEFSIEGEPLRSCLPGLEEQGIVRMDPVVAILGASEKPDRYANMAQKLLVEYGHVVRPIAPRGNEILGEPVLAKMTDCNEPVDTLTLYVGSARLPAMLEELLELCPRRVIFNPGTENAEVRRSLEEAGIETIEACTLVMLKVGTFTQR</sequence>
<dbReference type="GO" id="GO:0046656">
    <property type="term" value="P:folic acid biosynthetic process"/>
    <property type="evidence" value="ECO:0007669"/>
    <property type="project" value="UniProtKB-KW"/>
</dbReference>
<evidence type="ECO:0000256" key="11">
    <source>
        <dbReference type="ARBA" id="ARBA00029766"/>
    </source>
</evidence>
<comment type="similarity">
    <text evidence="2">Belongs to the HPPK family.</text>
</comment>
<evidence type="ECO:0000256" key="4">
    <source>
        <dbReference type="ARBA" id="ARBA00016218"/>
    </source>
</evidence>
<dbReference type="PANTHER" id="PTHR43071:SF1">
    <property type="entry name" value="2-AMINO-4-HYDROXY-6-HYDROXYMETHYLDIHYDROPTERIDINE PYROPHOSPHOKINASE"/>
    <property type="match status" value="1"/>
</dbReference>
<dbReference type="EC" id="2.7.6.3" evidence="3"/>
<evidence type="ECO:0000313" key="14">
    <source>
        <dbReference type="EMBL" id="MBK1879237.1"/>
    </source>
</evidence>
<evidence type="ECO:0000259" key="13">
    <source>
        <dbReference type="PROSITE" id="PS00794"/>
    </source>
</evidence>
<dbReference type="SUPFAM" id="SSF55083">
    <property type="entry name" value="6-hydroxymethyl-7,8-dihydropterin pyrophosphokinase, HPPK"/>
    <property type="match status" value="1"/>
</dbReference>
<organism evidence="14 15">
    <name type="scientific">Pelagicoccus mobilis</name>
    <dbReference type="NCBI Taxonomy" id="415221"/>
    <lineage>
        <taxon>Bacteria</taxon>
        <taxon>Pseudomonadati</taxon>
        <taxon>Verrucomicrobiota</taxon>
        <taxon>Opitutia</taxon>
        <taxon>Puniceicoccales</taxon>
        <taxon>Pelagicoccaceae</taxon>
        <taxon>Pelagicoccus</taxon>
    </lineage>
</organism>
<dbReference type="CDD" id="cd00483">
    <property type="entry name" value="HPPK"/>
    <property type="match status" value="1"/>
</dbReference>
<evidence type="ECO:0000256" key="7">
    <source>
        <dbReference type="ARBA" id="ARBA00022777"/>
    </source>
</evidence>
<evidence type="ECO:0000256" key="10">
    <source>
        <dbReference type="ARBA" id="ARBA00029409"/>
    </source>
</evidence>
<evidence type="ECO:0000256" key="9">
    <source>
        <dbReference type="ARBA" id="ARBA00022909"/>
    </source>
</evidence>
<dbReference type="SUPFAM" id="SSF51735">
    <property type="entry name" value="NAD(P)-binding Rossmann-fold domains"/>
    <property type="match status" value="1"/>
</dbReference>
<keyword evidence="8" id="KW-0067">ATP-binding</keyword>